<dbReference type="Pfam" id="PF02210">
    <property type="entry name" value="Laminin_G_2"/>
    <property type="match status" value="2"/>
</dbReference>
<dbReference type="PROSITE" id="PS50026">
    <property type="entry name" value="EGF_3"/>
    <property type="match status" value="2"/>
</dbReference>
<feature type="domain" description="EGF-like" evidence="4">
    <location>
        <begin position="360"/>
        <end position="397"/>
    </location>
</feature>
<dbReference type="SMART" id="SM00181">
    <property type="entry name" value="EGF"/>
    <property type="match status" value="2"/>
</dbReference>
<dbReference type="InterPro" id="IPR013320">
    <property type="entry name" value="ConA-like_dom_sf"/>
</dbReference>
<evidence type="ECO:0000259" key="4">
    <source>
        <dbReference type="PROSITE" id="PS50026"/>
    </source>
</evidence>
<evidence type="ECO:0000313" key="6">
    <source>
        <dbReference type="Proteomes" id="UP000218231"/>
    </source>
</evidence>
<comment type="caution">
    <text evidence="2">Lacks conserved residue(s) required for the propagation of feature annotation.</text>
</comment>
<dbReference type="CDD" id="cd00054">
    <property type="entry name" value="EGF_CA"/>
    <property type="match status" value="2"/>
</dbReference>
<evidence type="ECO:0000313" key="5">
    <source>
        <dbReference type="EMBL" id="PAV77984.1"/>
    </source>
</evidence>
<name>A0A2A2KVL1_9BILA</name>
<dbReference type="AlphaFoldDB" id="A0A2A2KVL1"/>
<organism evidence="5 6">
    <name type="scientific">Diploscapter pachys</name>
    <dbReference type="NCBI Taxonomy" id="2018661"/>
    <lineage>
        <taxon>Eukaryota</taxon>
        <taxon>Metazoa</taxon>
        <taxon>Ecdysozoa</taxon>
        <taxon>Nematoda</taxon>
        <taxon>Chromadorea</taxon>
        <taxon>Rhabditida</taxon>
        <taxon>Rhabditina</taxon>
        <taxon>Rhabditomorpha</taxon>
        <taxon>Rhabditoidea</taxon>
        <taxon>Rhabditidae</taxon>
        <taxon>Diploscapter</taxon>
    </lineage>
</organism>
<dbReference type="InterPro" id="IPR000742">
    <property type="entry name" value="EGF"/>
</dbReference>
<keyword evidence="1 2" id="KW-1015">Disulfide bond</keyword>
<protein>
    <recommendedName>
        <fullName evidence="7">EGF-like domain-containing protein</fullName>
    </recommendedName>
</protein>
<dbReference type="InterPro" id="IPR000152">
    <property type="entry name" value="EGF-type_Asp/Asn_hydroxyl_site"/>
</dbReference>
<dbReference type="InterPro" id="IPR001791">
    <property type="entry name" value="Laminin_G"/>
</dbReference>
<dbReference type="Gene3D" id="2.60.120.200">
    <property type="match status" value="2"/>
</dbReference>
<evidence type="ECO:0000256" key="1">
    <source>
        <dbReference type="ARBA" id="ARBA00023157"/>
    </source>
</evidence>
<keyword evidence="6" id="KW-1185">Reference proteome</keyword>
<dbReference type="Gene3D" id="2.10.25.10">
    <property type="entry name" value="Laminin"/>
    <property type="match status" value="2"/>
</dbReference>
<dbReference type="SMART" id="SM00282">
    <property type="entry name" value="LamG"/>
    <property type="match status" value="2"/>
</dbReference>
<dbReference type="OrthoDB" id="26719at2759"/>
<keyword evidence="2" id="KW-0245">EGF-like domain</keyword>
<dbReference type="FunFam" id="2.10.25.10:FF:000063">
    <property type="entry name" value="Slit guidance ligand 2"/>
    <property type="match status" value="1"/>
</dbReference>
<feature type="domain" description="Laminin G" evidence="3">
    <location>
        <begin position="40"/>
        <end position="206"/>
    </location>
</feature>
<evidence type="ECO:0000259" key="3">
    <source>
        <dbReference type="PROSITE" id="PS50025"/>
    </source>
</evidence>
<dbReference type="PROSITE" id="PS50025">
    <property type="entry name" value="LAM_G_DOMAIN"/>
    <property type="match status" value="2"/>
</dbReference>
<dbReference type="PANTHER" id="PTHR15036">
    <property type="entry name" value="PIKACHURIN-LIKE PROTEIN"/>
    <property type="match status" value="1"/>
</dbReference>
<dbReference type="InterPro" id="IPR050372">
    <property type="entry name" value="Neurexin-related_CASP"/>
</dbReference>
<dbReference type="Gene3D" id="2.60.120.1000">
    <property type="match status" value="1"/>
</dbReference>
<reference evidence="5 6" key="1">
    <citation type="journal article" date="2017" name="Curr. Biol.">
        <title>Genome architecture and evolution of a unichromosomal asexual nematode.</title>
        <authorList>
            <person name="Fradin H."/>
            <person name="Zegar C."/>
            <person name="Gutwein M."/>
            <person name="Lucas J."/>
            <person name="Kovtun M."/>
            <person name="Corcoran D."/>
            <person name="Baugh L.R."/>
            <person name="Kiontke K."/>
            <person name="Gunsalus K."/>
            <person name="Fitch D.H."/>
            <person name="Piano F."/>
        </authorList>
    </citation>
    <scope>NUCLEOTIDE SEQUENCE [LARGE SCALE GENOMIC DNA]</scope>
    <source>
        <strain evidence="5">PF1309</strain>
    </source>
</reference>
<feature type="disulfide bond" evidence="2">
    <location>
        <begin position="387"/>
        <end position="396"/>
    </location>
</feature>
<sequence length="1059" mass="119987">MCRMLLCSESFWCKFIPFIVASIRTSYCNQFIIWWNNDTPITAFDDSSYIIDTQRAGLISMYENELTIVFRTFRSGIFFFSMADQGDILIAQIIHGTTHVIFDFGSLSPARISGGRALNDGKWHEIRWLHQFDSVQLFIDGVLLNHTSPSGLYRKLDLHSQVHIAGRPPDDFSDGIETTFSGCLARLQLNSVDLLQYAPQEQASKCQMTQPPSMTLHDNTSKALLPFTFLPFNFEFRVIPNPPSLLKLLDAENGTLLDIAIESGQLVLLSSVTKFKQIAHPTIEVTDLAWHSFSLRIRGSRLEIDIDGYTVLWLEGQEVKRISVRLSNFILTATGCYRSTTVDFGSVRTEGLVTKGGCQLRDRCLSSPCENEGICTQISLSNYNCTCKIHYRGHNCHFVDMPRSCEEYMFWRGTGKVKPTRGRNVTIDLDGGGPMQPVDVICKIEKDENGMDTVVTIANHDLVQPIRVSRENKPGAVRKALKYGMDVDQMDRLVEAFDECSQYMRYACKGGARLMTQGEERSPSSWYSTRSDKHGLQWGSAPPYSRMCSCAINGTCINNRMCNCDSGEDAVDEGVNPYSQLLPVTGLFLGGTTRKASIEVEIGPLKCRNRISYEPVTFSDRNARLSGTQSFSSRTFDIYFHAKFSHPHLSIFLWHTTDELHWFHLFVQEGKLVAEIVNGGEAQQISTESVLNDGKWHAVYWEADEEGMRLRVDGRQNEARRQFVLPNAYHWIVGSRTEKGFSGFAGVIRNVYLCGEELPLSTIARREAQSGIQPGEQGYCRKDLCYNGGLCIDKYDGYSCDCGLTPFGGQDCRKEYGMWVAPGSSLQIPWLNPAHTDSCHRIAVQTRAKGVSLVRSKALFADTSFNLTINEHGHLHVSIYDGIHYNHTKIYEHKNISDDQTHDIEFCAKEKFFNLTIDGHLAISFQGNWSFFPLFNVWHFLDASKKEELPCSISFKSIMSFRLYGLCFETSSWQFISIKEPQSCSTQFLREDQIRSLSNRHFQCNSNIRSNSRPGRHSRLRYFTRNASPYFIDIDRRFVDSPSTGYVANLSDLLYAISP</sequence>
<evidence type="ECO:0000256" key="2">
    <source>
        <dbReference type="PROSITE-ProRule" id="PRU00076"/>
    </source>
</evidence>
<dbReference type="GO" id="GO:0016020">
    <property type="term" value="C:membrane"/>
    <property type="evidence" value="ECO:0007669"/>
    <property type="project" value="UniProtKB-SubCell"/>
</dbReference>
<feature type="domain" description="EGF-like" evidence="4">
    <location>
        <begin position="776"/>
        <end position="813"/>
    </location>
</feature>
<accession>A0A2A2KVL1</accession>
<dbReference type="CDD" id="cd00110">
    <property type="entry name" value="LamG"/>
    <property type="match status" value="2"/>
</dbReference>
<dbReference type="PANTHER" id="PTHR15036:SF49">
    <property type="entry name" value="AXOTACTIN"/>
    <property type="match status" value="1"/>
</dbReference>
<dbReference type="EMBL" id="LIAE01007628">
    <property type="protein sequence ID" value="PAV77984.1"/>
    <property type="molecule type" value="Genomic_DNA"/>
</dbReference>
<dbReference type="SUPFAM" id="SSF49899">
    <property type="entry name" value="Concanavalin A-like lectins/glucanases"/>
    <property type="match status" value="3"/>
</dbReference>
<dbReference type="Proteomes" id="UP000218231">
    <property type="component" value="Unassembled WGS sequence"/>
</dbReference>
<dbReference type="PROSITE" id="PS00022">
    <property type="entry name" value="EGF_1"/>
    <property type="match status" value="1"/>
</dbReference>
<evidence type="ECO:0008006" key="7">
    <source>
        <dbReference type="Google" id="ProtNLM"/>
    </source>
</evidence>
<feature type="domain" description="Laminin G" evidence="3">
    <location>
        <begin position="612"/>
        <end position="780"/>
    </location>
</feature>
<comment type="caution">
    <text evidence="5">The sequence shown here is derived from an EMBL/GenBank/DDBJ whole genome shotgun (WGS) entry which is preliminary data.</text>
</comment>
<dbReference type="PROSITE" id="PS00010">
    <property type="entry name" value="ASX_HYDROXYL"/>
    <property type="match status" value="1"/>
</dbReference>
<proteinExistence type="predicted"/>
<gene>
    <name evidence="5" type="ORF">WR25_00880</name>
</gene>
<dbReference type="STRING" id="2018661.A0A2A2KVL1"/>